<dbReference type="CDD" id="cd00477">
    <property type="entry name" value="FTHFS"/>
    <property type="match status" value="1"/>
</dbReference>
<dbReference type="AlphaFoldDB" id="A0A7C4W8W2"/>
<comment type="pathway">
    <text evidence="1 8">One-carbon metabolism; tetrahydrofolate interconversion.</text>
</comment>
<organism evidence="10">
    <name type="scientific">candidate division WOR-3 bacterium</name>
    <dbReference type="NCBI Taxonomy" id="2052148"/>
    <lineage>
        <taxon>Bacteria</taxon>
        <taxon>Bacteria division WOR-3</taxon>
    </lineage>
</organism>
<evidence type="ECO:0000313" key="9">
    <source>
        <dbReference type="EMBL" id="HGQ55352.1"/>
    </source>
</evidence>
<keyword evidence="3 8" id="KW-0436">Ligase</keyword>
<evidence type="ECO:0000313" key="10">
    <source>
        <dbReference type="EMBL" id="HGU47211.1"/>
    </source>
</evidence>
<evidence type="ECO:0000256" key="3">
    <source>
        <dbReference type="ARBA" id="ARBA00022598"/>
    </source>
</evidence>
<dbReference type="FunFam" id="3.10.410.10:FF:000001">
    <property type="entry name" value="Putative formate--tetrahydrofolate ligase"/>
    <property type="match status" value="1"/>
</dbReference>
<proteinExistence type="inferred from homology"/>
<dbReference type="GO" id="GO:0035999">
    <property type="term" value="P:tetrahydrofolate interconversion"/>
    <property type="evidence" value="ECO:0007669"/>
    <property type="project" value="UniProtKB-UniRule"/>
</dbReference>
<gene>
    <name evidence="8" type="primary">fhs</name>
    <name evidence="10" type="ORF">ENT60_01420</name>
    <name evidence="9" type="ORF">ENU28_02675</name>
</gene>
<protein>
    <recommendedName>
        <fullName evidence="8">Formate--tetrahydrofolate ligase</fullName>
        <ecNumber evidence="8">6.3.4.3</ecNumber>
    </recommendedName>
    <alternativeName>
        <fullName evidence="8">Formyltetrahydrofolate synthetase</fullName>
        <shortName evidence="8">FHS</shortName>
        <shortName evidence="8">FTHFS</shortName>
    </alternativeName>
</protein>
<keyword evidence="2 8" id="KW-0554">One-carbon metabolism</keyword>
<feature type="binding site" evidence="8">
    <location>
        <begin position="65"/>
        <end position="72"/>
    </location>
    <ligand>
        <name>ATP</name>
        <dbReference type="ChEBI" id="CHEBI:30616"/>
    </ligand>
</feature>
<dbReference type="Pfam" id="PF01268">
    <property type="entry name" value="FTHFS"/>
    <property type="match status" value="1"/>
</dbReference>
<dbReference type="FunFam" id="3.30.1510.10:FF:000001">
    <property type="entry name" value="Formate--tetrahydrofolate ligase"/>
    <property type="match status" value="1"/>
</dbReference>
<dbReference type="EMBL" id="DTBX01000092">
    <property type="protein sequence ID" value="HGQ55352.1"/>
    <property type="molecule type" value="Genomic_DNA"/>
</dbReference>
<evidence type="ECO:0000256" key="7">
    <source>
        <dbReference type="ARBA" id="ARBA00061363"/>
    </source>
</evidence>
<dbReference type="UniPathway" id="UPA00193"/>
<dbReference type="NCBIfam" id="NF010030">
    <property type="entry name" value="PRK13505.1"/>
    <property type="match status" value="1"/>
</dbReference>
<dbReference type="HAMAP" id="MF_01543">
    <property type="entry name" value="FTHFS"/>
    <property type="match status" value="1"/>
</dbReference>
<keyword evidence="5 8" id="KW-0067">ATP-binding</keyword>
<dbReference type="EC" id="6.3.4.3" evidence="8"/>
<keyword evidence="4 8" id="KW-0547">Nucleotide-binding</keyword>
<accession>A0A7C4W8W2</accession>
<dbReference type="GO" id="GO:0005524">
    <property type="term" value="F:ATP binding"/>
    <property type="evidence" value="ECO:0007669"/>
    <property type="project" value="UniProtKB-UniRule"/>
</dbReference>
<dbReference type="Gene3D" id="3.40.50.300">
    <property type="entry name" value="P-loop containing nucleotide triphosphate hydrolases"/>
    <property type="match status" value="1"/>
</dbReference>
<evidence type="ECO:0000256" key="5">
    <source>
        <dbReference type="ARBA" id="ARBA00022840"/>
    </source>
</evidence>
<dbReference type="InterPro" id="IPR027417">
    <property type="entry name" value="P-loop_NTPase"/>
</dbReference>
<evidence type="ECO:0000256" key="4">
    <source>
        <dbReference type="ARBA" id="ARBA00022741"/>
    </source>
</evidence>
<reference evidence="10" key="1">
    <citation type="journal article" date="2020" name="mSystems">
        <title>Genome- and Community-Level Interaction Insights into Carbon Utilization and Element Cycling Functions of Hydrothermarchaeota in Hydrothermal Sediment.</title>
        <authorList>
            <person name="Zhou Z."/>
            <person name="Liu Y."/>
            <person name="Xu W."/>
            <person name="Pan J."/>
            <person name="Luo Z.H."/>
            <person name="Li M."/>
        </authorList>
    </citation>
    <scope>NUCLEOTIDE SEQUENCE [LARGE SCALE GENOMIC DNA]</scope>
    <source>
        <strain evidence="10">SpSt-594</strain>
        <strain evidence="9">SpSt-655</strain>
    </source>
</reference>
<name>A0A7C4W8W2_UNCW3</name>
<evidence type="ECO:0000256" key="8">
    <source>
        <dbReference type="HAMAP-Rule" id="MF_01543"/>
    </source>
</evidence>
<evidence type="ECO:0000256" key="2">
    <source>
        <dbReference type="ARBA" id="ARBA00022563"/>
    </source>
</evidence>
<dbReference type="GO" id="GO:0004329">
    <property type="term" value="F:formate-tetrahydrofolate ligase activity"/>
    <property type="evidence" value="ECO:0007669"/>
    <property type="project" value="UniProtKB-UniRule"/>
</dbReference>
<evidence type="ECO:0000256" key="1">
    <source>
        <dbReference type="ARBA" id="ARBA00004777"/>
    </source>
</evidence>
<comment type="catalytic activity">
    <reaction evidence="6 8">
        <text>(6S)-5,6,7,8-tetrahydrofolate + formate + ATP = (6R)-10-formyltetrahydrofolate + ADP + phosphate</text>
        <dbReference type="Rhea" id="RHEA:20221"/>
        <dbReference type="ChEBI" id="CHEBI:15740"/>
        <dbReference type="ChEBI" id="CHEBI:30616"/>
        <dbReference type="ChEBI" id="CHEBI:43474"/>
        <dbReference type="ChEBI" id="CHEBI:57453"/>
        <dbReference type="ChEBI" id="CHEBI:195366"/>
        <dbReference type="ChEBI" id="CHEBI:456216"/>
        <dbReference type="EC" id="6.3.4.3"/>
    </reaction>
</comment>
<dbReference type="InterPro" id="IPR000559">
    <property type="entry name" value="Formate_THF_ligase"/>
</dbReference>
<dbReference type="InterPro" id="IPR020628">
    <property type="entry name" value="Formate_THF_ligase_CS"/>
</dbReference>
<dbReference type="Gene3D" id="3.30.1510.10">
    <property type="entry name" value="Domain 2, N(10)-formyltetrahydrofolate synthetase"/>
    <property type="match status" value="1"/>
</dbReference>
<dbReference type="EMBL" id="DSZH01000067">
    <property type="protein sequence ID" value="HGU47211.1"/>
    <property type="molecule type" value="Genomic_DNA"/>
</dbReference>
<comment type="similarity">
    <text evidence="7 8">Belongs to the formate--tetrahydrofolate ligase family.</text>
</comment>
<evidence type="ECO:0000256" key="6">
    <source>
        <dbReference type="ARBA" id="ARBA00049033"/>
    </source>
</evidence>
<sequence length="548" mass="59907">MLSDLEIARKVHLYPIYEIADKINIPHEFLLPSGNFKAKISLKFYEKVKNNPDGKLILITAINPTPYGEGKTTTAIGLSMAFWRIGKKSIVALREPSLGPVFGIKGGATGGGYSQVLPMEDINLHFTGDIHAVTSAHNLLATLLDNHIHFGAEPIIDERDILFKRAIDMNDRSLRTIVIGLGGKLNGPAREDGFIITAASEVMAILSLATSLKDLKKRLANILVAFRKDGKPFTAGELKAHGPMAVLLRDALKPNIVQTIEHTPAFIHTGPFANIATGTCSIISMKIGLKICDYLVVESGFGADLGAEKFINIVSRIGNLPVDGAVLVCTIRALKHHGLGEDIRALRRGLANLGRHIEILRKFNIPFVVALNKFASDKREEIKVVRGYCEFQQVPFSVIDVYENGGEGAIELAQEIIKITEKKSEINYTYDLNDPVEEKIRKVATEVYCARQVVLTPKAKRDIERINALGFNNLPICIAKTQYSLSDNPALLGAPTNFDITINQININAGAGFLVPIAGEISLMPGLPKNPNALNIDLDENDYIIGLK</sequence>
<dbReference type="SUPFAM" id="SSF52540">
    <property type="entry name" value="P-loop containing nucleoside triphosphate hydrolases"/>
    <property type="match status" value="1"/>
</dbReference>
<comment type="caution">
    <text evidence="10">The sequence shown here is derived from an EMBL/GenBank/DDBJ whole genome shotgun (WGS) entry which is preliminary data.</text>
</comment>
<dbReference type="Gene3D" id="3.10.410.10">
    <property type="entry name" value="Formyltetrahydrofolate synthetase, domain 3"/>
    <property type="match status" value="1"/>
</dbReference>
<dbReference type="PROSITE" id="PS00721">
    <property type="entry name" value="FTHFS_1"/>
    <property type="match status" value="1"/>
</dbReference>